<organism evidence="2 3">
    <name type="scientific">Holdemanella biformis</name>
    <dbReference type="NCBI Taxonomy" id="1735"/>
    <lineage>
        <taxon>Bacteria</taxon>
        <taxon>Bacillati</taxon>
        <taxon>Bacillota</taxon>
        <taxon>Erysipelotrichia</taxon>
        <taxon>Erysipelotrichales</taxon>
        <taxon>Erysipelotrichaceae</taxon>
        <taxon>Holdemanella</taxon>
    </lineage>
</organism>
<reference evidence="2 3" key="1">
    <citation type="submission" date="2018-08" db="EMBL/GenBank/DDBJ databases">
        <title>A genome reference for cultivated species of the human gut microbiota.</title>
        <authorList>
            <person name="Zou Y."/>
            <person name="Xue W."/>
            <person name="Luo G."/>
        </authorList>
    </citation>
    <scope>NUCLEOTIDE SEQUENCE [LARGE SCALE GENOMIC DNA]</scope>
    <source>
        <strain evidence="2 3">AF22-10AC</strain>
    </source>
</reference>
<name>A0A412IVD4_9FIRM</name>
<dbReference type="GO" id="GO:0003677">
    <property type="term" value="F:DNA binding"/>
    <property type="evidence" value="ECO:0007669"/>
    <property type="project" value="UniProtKB-KW"/>
</dbReference>
<dbReference type="Pfam" id="PF03869">
    <property type="entry name" value="Arc"/>
    <property type="match status" value="1"/>
</dbReference>
<proteinExistence type="predicted"/>
<evidence type="ECO:0000313" key="2">
    <source>
        <dbReference type="EMBL" id="RGS44003.1"/>
    </source>
</evidence>
<accession>A0A412IVD4</accession>
<comment type="caution">
    <text evidence="2">The sequence shown here is derived from an EMBL/GenBank/DDBJ whole genome shotgun (WGS) entry which is preliminary data.</text>
</comment>
<sequence>MLFQLHLPKELEEKVKDAAESEARNVTSYITSLILKDLKEKKLVK</sequence>
<evidence type="ECO:0000313" key="3">
    <source>
        <dbReference type="Proteomes" id="UP000285274"/>
    </source>
</evidence>
<protein>
    <submittedName>
        <fullName evidence="2">Arc family DNA-binding protein</fullName>
    </submittedName>
</protein>
<dbReference type="Gene3D" id="1.10.1220.10">
    <property type="entry name" value="Met repressor-like"/>
    <property type="match status" value="1"/>
</dbReference>
<keyword evidence="2" id="KW-0238">DNA-binding</keyword>
<dbReference type="Proteomes" id="UP000285274">
    <property type="component" value="Unassembled WGS sequence"/>
</dbReference>
<evidence type="ECO:0000259" key="1">
    <source>
        <dbReference type="Pfam" id="PF03869"/>
    </source>
</evidence>
<feature type="domain" description="Arc-like DNA binding" evidence="1">
    <location>
        <begin position="3"/>
        <end position="35"/>
    </location>
</feature>
<dbReference type="InterPro" id="IPR005569">
    <property type="entry name" value="Arc_DNA-bd_dom"/>
</dbReference>
<gene>
    <name evidence="2" type="ORF">DWX92_11570</name>
</gene>
<dbReference type="AlphaFoldDB" id="A0A412IVD4"/>
<dbReference type="InterPro" id="IPR013321">
    <property type="entry name" value="Arc_rbn_hlx_hlx"/>
</dbReference>
<dbReference type="InterPro" id="IPR010985">
    <property type="entry name" value="Ribbon_hlx_hlx"/>
</dbReference>
<dbReference type="EMBL" id="QRVM01000084">
    <property type="protein sequence ID" value="RGS44003.1"/>
    <property type="molecule type" value="Genomic_DNA"/>
</dbReference>
<dbReference type="GO" id="GO:0006355">
    <property type="term" value="P:regulation of DNA-templated transcription"/>
    <property type="evidence" value="ECO:0007669"/>
    <property type="project" value="InterPro"/>
</dbReference>
<dbReference type="SUPFAM" id="SSF47598">
    <property type="entry name" value="Ribbon-helix-helix"/>
    <property type="match status" value="1"/>
</dbReference>